<evidence type="ECO:0000256" key="5">
    <source>
        <dbReference type="PROSITE-ProRule" id="PRU00288"/>
    </source>
</evidence>
<dbReference type="EMBL" id="VIBQ01000014">
    <property type="protein sequence ID" value="KAB8349754.1"/>
    <property type="molecule type" value="Genomic_DNA"/>
</dbReference>
<dbReference type="PANTHER" id="PTHR46395">
    <property type="entry name" value="ADP-RIBOSYLATION FACTOR GTPASE-ACTIVATING PROTEIN 1"/>
    <property type="match status" value="1"/>
</dbReference>
<dbReference type="InterPro" id="IPR037278">
    <property type="entry name" value="ARFGAP/RecO"/>
</dbReference>
<reference evidence="8 9" key="1">
    <citation type="submission" date="2019-06" db="EMBL/GenBank/DDBJ databases">
        <title>A chromosomal-level reference genome of Carpinus fangiana (Coryloideae, Betulaceae).</title>
        <authorList>
            <person name="Yang X."/>
            <person name="Wang Z."/>
            <person name="Zhang L."/>
            <person name="Hao G."/>
            <person name="Liu J."/>
            <person name="Yang Y."/>
        </authorList>
    </citation>
    <scope>NUCLEOTIDE SEQUENCE [LARGE SCALE GENOMIC DNA]</scope>
    <source>
        <strain evidence="8">Cfa_2016G</strain>
        <tissue evidence="8">Leaf</tissue>
    </source>
</reference>
<dbReference type="SMART" id="SM00105">
    <property type="entry name" value="ArfGap"/>
    <property type="match status" value="1"/>
</dbReference>
<dbReference type="PRINTS" id="PR00405">
    <property type="entry name" value="REVINTRACTNG"/>
</dbReference>
<keyword evidence="4" id="KW-0862">Zinc</keyword>
<feature type="compositionally biased region" description="Gly residues" evidence="6">
    <location>
        <begin position="376"/>
        <end position="385"/>
    </location>
</feature>
<protein>
    <recommendedName>
        <fullName evidence="7">Arf-GAP domain-containing protein</fullName>
    </recommendedName>
</protein>
<feature type="region of interest" description="Disordered" evidence="6">
    <location>
        <begin position="322"/>
        <end position="394"/>
    </location>
</feature>
<evidence type="ECO:0000313" key="9">
    <source>
        <dbReference type="Proteomes" id="UP000327013"/>
    </source>
</evidence>
<keyword evidence="9" id="KW-1185">Reference proteome</keyword>
<evidence type="ECO:0000256" key="6">
    <source>
        <dbReference type="SAM" id="MobiDB-lite"/>
    </source>
</evidence>
<feature type="domain" description="Arf-GAP" evidence="7">
    <location>
        <begin position="12"/>
        <end position="135"/>
    </location>
</feature>
<dbReference type="GO" id="GO:0032012">
    <property type="term" value="P:regulation of ARF protein signal transduction"/>
    <property type="evidence" value="ECO:0007669"/>
    <property type="project" value="TreeGrafter"/>
</dbReference>
<evidence type="ECO:0000313" key="8">
    <source>
        <dbReference type="EMBL" id="KAB8349754.1"/>
    </source>
</evidence>
<keyword evidence="3 5" id="KW-0863">Zinc-finger</keyword>
<dbReference type="PROSITE" id="PS50115">
    <property type="entry name" value="ARFGAP"/>
    <property type="match status" value="1"/>
</dbReference>
<evidence type="ECO:0000256" key="3">
    <source>
        <dbReference type="ARBA" id="ARBA00022771"/>
    </source>
</evidence>
<dbReference type="PANTHER" id="PTHR46395:SF1">
    <property type="entry name" value="ADP-RIBOSYLATION FACTOR GTPASE-ACTIVATING PROTEIN 1"/>
    <property type="match status" value="1"/>
</dbReference>
<evidence type="ECO:0000259" key="7">
    <source>
        <dbReference type="PROSITE" id="PS50115"/>
    </source>
</evidence>
<dbReference type="InterPro" id="IPR038508">
    <property type="entry name" value="ArfGAP_dom_sf"/>
</dbReference>
<keyword evidence="1" id="KW-0343">GTPase activation</keyword>
<accession>A0A5N6KW61</accession>
<dbReference type="AlphaFoldDB" id="A0A5N6KW61"/>
<proteinExistence type="predicted"/>
<dbReference type="Proteomes" id="UP000327013">
    <property type="component" value="Unassembled WGS sequence"/>
</dbReference>
<dbReference type="FunFam" id="1.10.220.150:FF:000014">
    <property type="entry name" value="ADP-ribosylation factor GTPase-activating protein"/>
    <property type="match status" value="1"/>
</dbReference>
<dbReference type="Gene3D" id="1.10.220.150">
    <property type="entry name" value="Arf GTPase activating protein"/>
    <property type="match status" value="1"/>
</dbReference>
<dbReference type="CDD" id="cd08830">
    <property type="entry name" value="ArfGap_ArfGap1"/>
    <property type="match status" value="1"/>
</dbReference>
<gene>
    <name evidence="8" type="ORF">FH972_023768</name>
</gene>
<dbReference type="GO" id="GO:0008270">
    <property type="term" value="F:zinc ion binding"/>
    <property type="evidence" value="ECO:0007669"/>
    <property type="project" value="UniProtKB-KW"/>
</dbReference>
<organism evidence="8 9">
    <name type="scientific">Carpinus fangiana</name>
    <dbReference type="NCBI Taxonomy" id="176857"/>
    <lineage>
        <taxon>Eukaryota</taxon>
        <taxon>Viridiplantae</taxon>
        <taxon>Streptophyta</taxon>
        <taxon>Embryophyta</taxon>
        <taxon>Tracheophyta</taxon>
        <taxon>Spermatophyta</taxon>
        <taxon>Magnoliopsida</taxon>
        <taxon>eudicotyledons</taxon>
        <taxon>Gunneridae</taxon>
        <taxon>Pentapetalae</taxon>
        <taxon>rosids</taxon>
        <taxon>fabids</taxon>
        <taxon>Fagales</taxon>
        <taxon>Betulaceae</taxon>
        <taxon>Carpinus</taxon>
    </lineage>
</organism>
<dbReference type="GO" id="GO:0005096">
    <property type="term" value="F:GTPase activator activity"/>
    <property type="evidence" value="ECO:0007669"/>
    <property type="project" value="UniProtKB-KW"/>
</dbReference>
<feature type="compositionally biased region" description="Basic and acidic residues" evidence="6">
    <location>
        <begin position="125"/>
        <end position="142"/>
    </location>
</feature>
<keyword evidence="2" id="KW-0479">Metal-binding</keyword>
<dbReference type="GO" id="GO:0030100">
    <property type="term" value="P:regulation of endocytosis"/>
    <property type="evidence" value="ECO:0007669"/>
    <property type="project" value="TreeGrafter"/>
</dbReference>
<feature type="region of interest" description="Disordered" evidence="6">
    <location>
        <begin position="188"/>
        <end position="219"/>
    </location>
</feature>
<name>A0A5N6KW61_9ROSI</name>
<dbReference type="GO" id="GO:0000139">
    <property type="term" value="C:Golgi membrane"/>
    <property type="evidence" value="ECO:0007669"/>
    <property type="project" value="TreeGrafter"/>
</dbReference>
<dbReference type="OrthoDB" id="983479at2759"/>
<dbReference type="InterPro" id="IPR001164">
    <property type="entry name" value="ArfGAP_dom"/>
</dbReference>
<comment type="caution">
    <text evidence="8">The sequence shown here is derived from an EMBL/GenBank/DDBJ whole genome shotgun (WGS) entry which is preliminary data.</text>
</comment>
<evidence type="ECO:0000256" key="2">
    <source>
        <dbReference type="ARBA" id="ARBA00022723"/>
    </source>
</evidence>
<feature type="region of interest" description="Disordered" evidence="6">
    <location>
        <begin position="125"/>
        <end position="176"/>
    </location>
</feature>
<feature type="region of interest" description="Disordered" evidence="6">
    <location>
        <begin position="424"/>
        <end position="443"/>
    </location>
</feature>
<evidence type="ECO:0000256" key="4">
    <source>
        <dbReference type="ARBA" id="ARBA00022833"/>
    </source>
</evidence>
<dbReference type="Pfam" id="PF01412">
    <property type="entry name" value="ArfGap"/>
    <property type="match status" value="1"/>
</dbReference>
<sequence>MSKMWEVDPETKAKLLEIQKSNGNSSCVDCGAPSPQWASPKFGVFMCLNCSGVHRGLGVHISFIRSATMDSFKVSELKRMQLGGNKPWQDFFNAHKDNTLEGRTFDDSTIKDRYDSDVGEEYKERLTAKVEGKDYVPGERPKPQPKRQLASESAGTSRNGTPMRTASPGGPPTQKEQNEAYFARMGQANAGRPDDLPPNQGGKFGGFGSEPPPQASGSGDDWLGTFQKDPMAGLTKGFGWLGKSAKTSYDGYIKPNVQKLAESDLAAQARLNAATLGQNATSTFNRFVEGAEERPRAGGAGSGGHEKKDFWENFGGASRAAPEKKDFWDSFGAPPRGPDADKRDFWDDFGDAGAARQSVDAGARANKSVGTSAMGKGAGGSAGAGGKKKDDEWAGDAVGDAVGRAERVAQGVAEAEVGGHVAAQEAERGEAGEQDAGDGVAVGGVGGVGGQGVEEGGDGGQGGGVAGRRGGGVVEGLDGVVEGAHCGAEEQVRWGVRGVDGVVEDGVDGHAGGADAGLEARGARVAGEGGTLGRGAGRGDAEVARPLAGLLVQAVREGFGGVDGGAAADGDEGVDVGILLDDGRGFVELRDGGVLGDLGEGTGVVLAAEQGFEVFDEGGFGGERGAGDDEGFGRVGRAGGGLTEGYGWRSWFVVSVVADGMLQLTLDRSVCCAGYPKQPK</sequence>
<feature type="compositionally biased region" description="Polar residues" evidence="6">
    <location>
        <begin position="150"/>
        <end position="164"/>
    </location>
</feature>
<dbReference type="SUPFAM" id="SSF57863">
    <property type="entry name" value="ArfGap/RecO-like zinc finger"/>
    <property type="match status" value="1"/>
</dbReference>
<evidence type="ECO:0000256" key="1">
    <source>
        <dbReference type="ARBA" id="ARBA00022468"/>
    </source>
</evidence>